<keyword evidence="1" id="KW-0732">Signal</keyword>
<sequence>MKKAVAVIMIAVAFLVGTTFATINSEQVYAATPSGGSNDPPEGTGE</sequence>
<evidence type="ECO:0000256" key="1">
    <source>
        <dbReference type="SAM" id="SignalP"/>
    </source>
</evidence>
<evidence type="ECO:0008006" key="4">
    <source>
        <dbReference type="Google" id="ProtNLM"/>
    </source>
</evidence>
<evidence type="ECO:0000313" key="3">
    <source>
        <dbReference type="Proteomes" id="UP000252415"/>
    </source>
</evidence>
<gene>
    <name evidence="2" type="ORF">DFP97_1345</name>
</gene>
<dbReference type="EMBL" id="QPJD01000034">
    <property type="protein sequence ID" value="RCW40529.1"/>
    <property type="molecule type" value="Genomic_DNA"/>
</dbReference>
<name>A0A368VHD4_9BACL</name>
<dbReference type="RefSeq" id="WP_181873730.1">
    <property type="nucleotide sequence ID" value="NZ_QPJD01000034.1"/>
</dbReference>
<feature type="chain" id="PRO_5038545436" description="Phr family secreted Rap phosphatase inhibitor" evidence="1">
    <location>
        <begin position="22"/>
        <end position="46"/>
    </location>
</feature>
<dbReference type="Proteomes" id="UP000252415">
    <property type="component" value="Unassembled WGS sequence"/>
</dbReference>
<comment type="caution">
    <text evidence="2">The sequence shown here is derived from an EMBL/GenBank/DDBJ whole genome shotgun (WGS) entry which is preliminary data.</text>
</comment>
<proteinExistence type="predicted"/>
<feature type="signal peptide" evidence="1">
    <location>
        <begin position="1"/>
        <end position="21"/>
    </location>
</feature>
<protein>
    <recommendedName>
        <fullName evidence="4">Phr family secreted Rap phosphatase inhibitor</fullName>
    </recommendedName>
</protein>
<accession>A0A368VHD4</accession>
<keyword evidence="3" id="KW-1185">Reference proteome</keyword>
<reference evidence="2 3" key="1">
    <citation type="submission" date="2018-07" db="EMBL/GenBank/DDBJ databases">
        <title>Genomic Encyclopedia of Type Strains, Phase III (KMG-III): the genomes of soil and plant-associated and newly described type strains.</title>
        <authorList>
            <person name="Whitman W."/>
        </authorList>
    </citation>
    <scope>NUCLEOTIDE SEQUENCE [LARGE SCALE GENOMIC DNA]</scope>
    <source>
        <strain evidence="2 3">CECT 7506</strain>
    </source>
</reference>
<evidence type="ECO:0000313" key="2">
    <source>
        <dbReference type="EMBL" id="RCW40529.1"/>
    </source>
</evidence>
<organism evidence="2 3">
    <name type="scientific">Paenibacillus prosopidis</name>
    <dbReference type="NCBI Taxonomy" id="630520"/>
    <lineage>
        <taxon>Bacteria</taxon>
        <taxon>Bacillati</taxon>
        <taxon>Bacillota</taxon>
        <taxon>Bacilli</taxon>
        <taxon>Bacillales</taxon>
        <taxon>Paenibacillaceae</taxon>
        <taxon>Paenibacillus</taxon>
    </lineage>
</organism>
<dbReference type="AlphaFoldDB" id="A0A368VHD4"/>